<dbReference type="Pfam" id="PF04542">
    <property type="entry name" value="Sigma70_r2"/>
    <property type="match status" value="1"/>
</dbReference>
<dbReference type="CDD" id="cd06171">
    <property type="entry name" value="Sigma70_r4"/>
    <property type="match status" value="1"/>
</dbReference>
<dbReference type="SUPFAM" id="SSF88946">
    <property type="entry name" value="Sigma2 domain of RNA polymerase sigma factors"/>
    <property type="match status" value="1"/>
</dbReference>
<dbReference type="InterPro" id="IPR013249">
    <property type="entry name" value="RNA_pol_sigma70_r4_t2"/>
</dbReference>
<protein>
    <submittedName>
        <fullName evidence="8">DNA-directed RNA polymerase sigma-70 factor</fullName>
    </submittedName>
</protein>
<evidence type="ECO:0000256" key="5">
    <source>
        <dbReference type="ARBA" id="ARBA00023163"/>
    </source>
</evidence>
<dbReference type="PANTHER" id="PTHR43133">
    <property type="entry name" value="RNA POLYMERASE ECF-TYPE SIGMA FACTO"/>
    <property type="match status" value="1"/>
</dbReference>
<dbReference type="InterPro" id="IPR039425">
    <property type="entry name" value="RNA_pol_sigma-70-like"/>
</dbReference>
<evidence type="ECO:0000256" key="3">
    <source>
        <dbReference type="ARBA" id="ARBA00023082"/>
    </source>
</evidence>
<dbReference type="GO" id="GO:0006352">
    <property type="term" value="P:DNA-templated transcription initiation"/>
    <property type="evidence" value="ECO:0007669"/>
    <property type="project" value="InterPro"/>
</dbReference>
<feature type="domain" description="RNA polymerase sigma-70 region 2" evidence="6">
    <location>
        <begin position="22"/>
        <end position="92"/>
    </location>
</feature>
<accession>A0A917AY04</accession>
<dbReference type="Proteomes" id="UP000605259">
    <property type="component" value="Unassembled WGS sequence"/>
</dbReference>
<dbReference type="GO" id="GO:0000428">
    <property type="term" value="C:DNA-directed RNA polymerase complex"/>
    <property type="evidence" value="ECO:0007669"/>
    <property type="project" value="UniProtKB-KW"/>
</dbReference>
<evidence type="ECO:0000259" key="6">
    <source>
        <dbReference type="Pfam" id="PF04542"/>
    </source>
</evidence>
<reference evidence="8" key="1">
    <citation type="journal article" date="2014" name="Int. J. Syst. Evol. Microbiol.">
        <title>Complete genome sequence of Corynebacterium casei LMG S-19264T (=DSM 44701T), isolated from a smear-ripened cheese.</title>
        <authorList>
            <consortium name="US DOE Joint Genome Institute (JGI-PGF)"/>
            <person name="Walter F."/>
            <person name="Albersmeier A."/>
            <person name="Kalinowski J."/>
            <person name="Ruckert C."/>
        </authorList>
    </citation>
    <scope>NUCLEOTIDE SEQUENCE</scope>
    <source>
        <strain evidence="8">CGMCC 1.12698</strain>
    </source>
</reference>
<evidence type="ECO:0000256" key="2">
    <source>
        <dbReference type="ARBA" id="ARBA00023015"/>
    </source>
</evidence>
<dbReference type="InterPro" id="IPR036388">
    <property type="entry name" value="WH-like_DNA-bd_sf"/>
</dbReference>
<keyword evidence="8" id="KW-0240">DNA-directed RNA polymerase</keyword>
<evidence type="ECO:0000313" key="8">
    <source>
        <dbReference type="EMBL" id="GGE79292.1"/>
    </source>
</evidence>
<keyword evidence="3" id="KW-0731">Sigma factor</keyword>
<name>A0A917AY04_9BACI</name>
<dbReference type="InterPro" id="IPR013324">
    <property type="entry name" value="RNA_pol_sigma_r3/r4-like"/>
</dbReference>
<dbReference type="RefSeq" id="WP_188389414.1">
    <property type="nucleotide sequence ID" value="NZ_BMFK01000003.1"/>
</dbReference>
<dbReference type="AlphaFoldDB" id="A0A917AY04"/>
<comment type="similarity">
    <text evidence="1">Belongs to the sigma-70 factor family. ECF subfamily.</text>
</comment>
<dbReference type="Gene3D" id="1.10.1740.10">
    <property type="match status" value="1"/>
</dbReference>
<organism evidence="8 9">
    <name type="scientific">Priestia taiwanensis</name>
    <dbReference type="NCBI Taxonomy" id="1347902"/>
    <lineage>
        <taxon>Bacteria</taxon>
        <taxon>Bacillati</taxon>
        <taxon>Bacillota</taxon>
        <taxon>Bacilli</taxon>
        <taxon>Bacillales</taxon>
        <taxon>Bacillaceae</taxon>
        <taxon>Priestia</taxon>
    </lineage>
</organism>
<evidence type="ECO:0000256" key="4">
    <source>
        <dbReference type="ARBA" id="ARBA00023125"/>
    </source>
</evidence>
<keyword evidence="2" id="KW-0805">Transcription regulation</keyword>
<dbReference type="GO" id="GO:0016987">
    <property type="term" value="F:sigma factor activity"/>
    <property type="evidence" value="ECO:0007669"/>
    <property type="project" value="UniProtKB-KW"/>
</dbReference>
<comment type="caution">
    <text evidence="8">The sequence shown here is derived from an EMBL/GenBank/DDBJ whole genome shotgun (WGS) entry which is preliminary data.</text>
</comment>
<evidence type="ECO:0000259" key="7">
    <source>
        <dbReference type="Pfam" id="PF08281"/>
    </source>
</evidence>
<proteinExistence type="inferred from homology"/>
<keyword evidence="4" id="KW-0238">DNA-binding</keyword>
<dbReference type="NCBIfam" id="TIGR02937">
    <property type="entry name" value="sigma70-ECF"/>
    <property type="match status" value="1"/>
</dbReference>
<evidence type="ECO:0000256" key="1">
    <source>
        <dbReference type="ARBA" id="ARBA00010641"/>
    </source>
</evidence>
<keyword evidence="9" id="KW-1185">Reference proteome</keyword>
<dbReference type="SUPFAM" id="SSF88659">
    <property type="entry name" value="Sigma3 and sigma4 domains of RNA polymerase sigma factors"/>
    <property type="match status" value="1"/>
</dbReference>
<gene>
    <name evidence="8" type="ORF">GCM10007140_31100</name>
</gene>
<dbReference type="GO" id="GO:0003677">
    <property type="term" value="F:DNA binding"/>
    <property type="evidence" value="ECO:0007669"/>
    <property type="project" value="UniProtKB-KW"/>
</dbReference>
<keyword evidence="5" id="KW-0804">Transcription</keyword>
<dbReference type="EMBL" id="BMFK01000003">
    <property type="protein sequence ID" value="GGE79292.1"/>
    <property type="molecule type" value="Genomic_DNA"/>
</dbReference>
<dbReference type="Pfam" id="PF08281">
    <property type="entry name" value="Sigma70_r4_2"/>
    <property type="match status" value="1"/>
</dbReference>
<feature type="domain" description="RNA polymerase sigma factor 70 region 4 type 2" evidence="7">
    <location>
        <begin position="120"/>
        <end position="171"/>
    </location>
</feature>
<reference evidence="8" key="2">
    <citation type="submission" date="2020-09" db="EMBL/GenBank/DDBJ databases">
        <authorList>
            <person name="Sun Q."/>
            <person name="Zhou Y."/>
        </authorList>
    </citation>
    <scope>NUCLEOTIDE SEQUENCE</scope>
    <source>
        <strain evidence="8">CGMCC 1.12698</strain>
    </source>
</reference>
<dbReference type="PANTHER" id="PTHR43133:SF8">
    <property type="entry name" value="RNA POLYMERASE SIGMA FACTOR HI_1459-RELATED"/>
    <property type="match status" value="1"/>
</dbReference>
<dbReference type="Gene3D" id="1.10.10.10">
    <property type="entry name" value="Winged helix-like DNA-binding domain superfamily/Winged helix DNA-binding domain"/>
    <property type="match status" value="1"/>
</dbReference>
<sequence length="178" mass="20747">MNEAQMLQGLREKNMDALHLVISTYGGLIYKVINSVLDSAYDKSNIDECMNDVLMTLWYNIDTFDEERGKFTSWLISVSKFKAIDYKRKNNKAYQYEEVNKEGVIEQHVTSFADTPDDESFYTLIECLNEQDRIVFIRRYLQEDTIEEIAADLQLSVDTIYSRLSRGRKRIKQAIGGE</sequence>
<evidence type="ECO:0000313" key="9">
    <source>
        <dbReference type="Proteomes" id="UP000605259"/>
    </source>
</evidence>
<dbReference type="InterPro" id="IPR007627">
    <property type="entry name" value="RNA_pol_sigma70_r2"/>
</dbReference>
<dbReference type="InterPro" id="IPR013325">
    <property type="entry name" value="RNA_pol_sigma_r2"/>
</dbReference>
<dbReference type="InterPro" id="IPR014284">
    <property type="entry name" value="RNA_pol_sigma-70_dom"/>
</dbReference>